<evidence type="ECO:0000313" key="4">
    <source>
        <dbReference type="Proteomes" id="UP000253805"/>
    </source>
</evidence>
<feature type="domain" description="Thioesterase" evidence="2">
    <location>
        <begin position="54"/>
        <end position="126"/>
    </location>
</feature>
<gene>
    <name evidence="3" type="ORF">C1850_02115</name>
</gene>
<dbReference type="PANTHER" id="PTHR42856">
    <property type="entry name" value="ACYL-COENZYME A THIOESTERASE PAAI"/>
    <property type="match status" value="1"/>
</dbReference>
<name>A0A369P2R6_9ACTN</name>
<dbReference type="GO" id="GO:0016289">
    <property type="term" value="F:acyl-CoA hydrolase activity"/>
    <property type="evidence" value="ECO:0007669"/>
    <property type="project" value="TreeGrafter"/>
</dbReference>
<organism evidence="3 4">
    <name type="scientific">Adlercreutzia equolifaciens subsp. celatus</name>
    <dbReference type="NCBI Taxonomy" id="394340"/>
    <lineage>
        <taxon>Bacteria</taxon>
        <taxon>Bacillati</taxon>
        <taxon>Actinomycetota</taxon>
        <taxon>Coriobacteriia</taxon>
        <taxon>Eggerthellales</taxon>
        <taxon>Eggerthellaceae</taxon>
        <taxon>Adlercreutzia</taxon>
    </lineage>
</organism>
<dbReference type="Proteomes" id="UP000253805">
    <property type="component" value="Unassembled WGS sequence"/>
</dbReference>
<dbReference type="InterPro" id="IPR006683">
    <property type="entry name" value="Thioestr_dom"/>
</dbReference>
<accession>A0A369P2R6</accession>
<dbReference type="RefSeq" id="WP_114548424.1">
    <property type="nucleotide sequence ID" value="NZ_PPUT01000003.1"/>
</dbReference>
<dbReference type="InterPro" id="IPR029069">
    <property type="entry name" value="HotDog_dom_sf"/>
</dbReference>
<evidence type="ECO:0000313" key="3">
    <source>
        <dbReference type="EMBL" id="RDC46394.1"/>
    </source>
</evidence>
<keyword evidence="1" id="KW-0378">Hydrolase</keyword>
<dbReference type="NCBIfam" id="TIGR00369">
    <property type="entry name" value="unchar_dom_1"/>
    <property type="match status" value="1"/>
</dbReference>
<comment type="caution">
    <text evidence="3">The sequence shown here is derived from an EMBL/GenBank/DDBJ whole genome shotgun (WGS) entry which is preliminary data.</text>
</comment>
<dbReference type="InterPro" id="IPR003736">
    <property type="entry name" value="PAAI_dom"/>
</dbReference>
<evidence type="ECO:0000256" key="1">
    <source>
        <dbReference type="ARBA" id="ARBA00022801"/>
    </source>
</evidence>
<reference evidence="3 4" key="1">
    <citation type="journal article" date="2018" name="Elife">
        <title>Discovery and characterization of a prevalent human gut bacterial enzyme sufficient for the inactivation of a family of plant toxins.</title>
        <authorList>
            <person name="Koppel N."/>
            <person name="Bisanz J.E."/>
            <person name="Pandelia M.E."/>
            <person name="Turnbaugh P.J."/>
            <person name="Balskus E.P."/>
        </authorList>
    </citation>
    <scope>NUCLEOTIDE SEQUENCE [LARGE SCALE GENOMIC DNA]</scope>
    <source>
        <strain evidence="3 4">OB21 GAM 11</strain>
    </source>
</reference>
<sequence length="138" mass="14963">MAKRLSDHPTLEELNDFFGHDRFAEHAGCRIVEGSRDHAVCELDIKDHHRNALGNVMGGAIFTLADFALAIASNTGENPSVSVSSTIEYLSASKGTCLVATCDADKSGRRLGFYTTDITDDTGRRIARVAATVFRESE</sequence>
<dbReference type="AlphaFoldDB" id="A0A369P2R6"/>
<dbReference type="Pfam" id="PF03061">
    <property type="entry name" value="4HBT"/>
    <property type="match status" value="1"/>
</dbReference>
<dbReference type="Gene3D" id="3.10.129.10">
    <property type="entry name" value="Hotdog Thioesterase"/>
    <property type="match status" value="1"/>
</dbReference>
<protein>
    <submittedName>
        <fullName evidence="3">PaaI family thioesterase</fullName>
    </submittedName>
</protein>
<dbReference type="InterPro" id="IPR052723">
    <property type="entry name" value="Acyl-CoA_thioesterase_PaaI"/>
</dbReference>
<proteinExistence type="predicted"/>
<evidence type="ECO:0000259" key="2">
    <source>
        <dbReference type="Pfam" id="PF03061"/>
    </source>
</evidence>
<dbReference type="CDD" id="cd03443">
    <property type="entry name" value="PaaI_thioesterase"/>
    <property type="match status" value="1"/>
</dbReference>
<dbReference type="SUPFAM" id="SSF54637">
    <property type="entry name" value="Thioesterase/thiol ester dehydrase-isomerase"/>
    <property type="match status" value="1"/>
</dbReference>
<dbReference type="PANTHER" id="PTHR42856:SF1">
    <property type="entry name" value="ACYL-COENZYME A THIOESTERASE PAAI"/>
    <property type="match status" value="1"/>
</dbReference>
<dbReference type="EMBL" id="PPUT01000003">
    <property type="protein sequence ID" value="RDC46394.1"/>
    <property type="molecule type" value="Genomic_DNA"/>
</dbReference>